<evidence type="ECO:0000313" key="3">
    <source>
        <dbReference type="Proteomes" id="UP001215598"/>
    </source>
</evidence>
<feature type="compositionally biased region" description="Pro residues" evidence="1">
    <location>
        <begin position="122"/>
        <end position="133"/>
    </location>
</feature>
<accession>A0AAD7MJY7</accession>
<keyword evidence="3" id="KW-1185">Reference proteome</keyword>
<feature type="region of interest" description="Disordered" evidence="1">
    <location>
        <begin position="116"/>
        <end position="149"/>
    </location>
</feature>
<organism evidence="2 3">
    <name type="scientific">Mycena metata</name>
    <dbReference type="NCBI Taxonomy" id="1033252"/>
    <lineage>
        <taxon>Eukaryota</taxon>
        <taxon>Fungi</taxon>
        <taxon>Dikarya</taxon>
        <taxon>Basidiomycota</taxon>
        <taxon>Agaricomycotina</taxon>
        <taxon>Agaricomycetes</taxon>
        <taxon>Agaricomycetidae</taxon>
        <taxon>Agaricales</taxon>
        <taxon>Marasmiineae</taxon>
        <taxon>Mycenaceae</taxon>
        <taxon>Mycena</taxon>
    </lineage>
</organism>
<sequence>MPLRAFVARRVPAPACAGRVIHNTHRIDAAAHSRDAPLHHTLSLPIPFPPIPLSPSLYSTAQRTRHHVPGAACAYARARGSGLRGARIIRRSAHASSPHAHMRARIEFARSAHLSTHTLSPPLHPHPAIPSRPPFLDTRTPTPPRAVHS</sequence>
<dbReference type="AlphaFoldDB" id="A0AAD7MJY7"/>
<gene>
    <name evidence="2" type="ORF">B0H16DRAFT_1605633</name>
</gene>
<comment type="caution">
    <text evidence="2">The sequence shown here is derived from an EMBL/GenBank/DDBJ whole genome shotgun (WGS) entry which is preliminary data.</text>
</comment>
<reference evidence="2" key="1">
    <citation type="submission" date="2023-03" db="EMBL/GenBank/DDBJ databases">
        <title>Massive genome expansion in bonnet fungi (Mycena s.s.) driven by repeated elements and novel gene families across ecological guilds.</title>
        <authorList>
            <consortium name="Lawrence Berkeley National Laboratory"/>
            <person name="Harder C.B."/>
            <person name="Miyauchi S."/>
            <person name="Viragh M."/>
            <person name="Kuo A."/>
            <person name="Thoen E."/>
            <person name="Andreopoulos B."/>
            <person name="Lu D."/>
            <person name="Skrede I."/>
            <person name="Drula E."/>
            <person name="Henrissat B."/>
            <person name="Morin E."/>
            <person name="Kohler A."/>
            <person name="Barry K."/>
            <person name="LaButti K."/>
            <person name="Morin E."/>
            <person name="Salamov A."/>
            <person name="Lipzen A."/>
            <person name="Mereny Z."/>
            <person name="Hegedus B."/>
            <person name="Baldrian P."/>
            <person name="Stursova M."/>
            <person name="Weitz H."/>
            <person name="Taylor A."/>
            <person name="Grigoriev I.V."/>
            <person name="Nagy L.G."/>
            <person name="Martin F."/>
            <person name="Kauserud H."/>
        </authorList>
    </citation>
    <scope>NUCLEOTIDE SEQUENCE</scope>
    <source>
        <strain evidence="2">CBHHK182m</strain>
    </source>
</reference>
<evidence type="ECO:0000313" key="2">
    <source>
        <dbReference type="EMBL" id="KAJ7719804.1"/>
    </source>
</evidence>
<dbReference type="Proteomes" id="UP001215598">
    <property type="component" value="Unassembled WGS sequence"/>
</dbReference>
<protein>
    <submittedName>
        <fullName evidence="2">Uncharacterized protein</fullName>
    </submittedName>
</protein>
<name>A0AAD7MJY7_9AGAR</name>
<evidence type="ECO:0000256" key="1">
    <source>
        <dbReference type="SAM" id="MobiDB-lite"/>
    </source>
</evidence>
<dbReference type="EMBL" id="JARKIB010000247">
    <property type="protein sequence ID" value="KAJ7719804.1"/>
    <property type="molecule type" value="Genomic_DNA"/>
</dbReference>
<proteinExistence type="predicted"/>